<keyword evidence="5" id="KW-1185">Reference proteome</keyword>
<gene>
    <name evidence="4" type="ORF">SAMN05444817_11636</name>
</gene>
<sequence length="275" mass="29643">MLLTSGALLAACATPADEAPQVETTTSSASNGSVEIEDNEGVKTVPAAPERVVAQDARSRELLEALGVEVQDPGGDADLVVAGTADGAAAERPDGMFVDLTPRDGIPLDWEIVRQVQVLGKIFVKEDEAAELDKEFSEARGRAIEARSEKWTFSALTVNGTEVAVQPADGDALWRPLFEMLELTPALKPEDPADILALVKAKPRFIFVNEVQKDLSAEGYIPPMRVLVGNDELKKLDPVEGGRVYVAPLNAQDTASAITYTRMFNELADQWKNLD</sequence>
<protein>
    <submittedName>
        <fullName evidence="4">Iron complex transport system substrate-binding protein</fullName>
    </submittedName>
</protein>
<dbReference type="InterPro" id="IPR051313">
    <property type="entry name" value="Bact_iron-sidero_bind"/>
</dbReference>
<dbReference type="SUPFAM" id="SSF53807">
    <property type="entry name" value="Helical backbone' metal receptor"/>
    <property type="match status" value="1"/>
</dbReference>
<name>A0A1N7KAY1_9CORY</name>
<dbReference type="STRING" id="1161099.SAMN05444817_11636"/>
<dbReference type="Proteomes" id="UP000186292">
    <property type="component" value="Unassembled WGS sequence"/>
</dbReference>
<organism evidence="4 5">
    <name type="scientific">Corynebacterium appendicis CIP 107643</name>
    <dbReference type="NCBI Taxonomy" id="1161099"/>
    <lineage>
        <taxon>Bacteria</taxon>
        <taxon>Bacillati</taxon>
        <taxon>Actinomycetota</taxon>
        <taxon>Actinomycetes</taxon>
        <taxon>Mycobacteriales</taxon>
        <taxon>Corynebacteriaceae</taxon>
        <taxon>Corynebacterium</taxon>
    </lineage>
</organism>
<dbReference type="AlphaFoldDB" id="A0A1N7KAY1"/>
<accession>A0A1N7KAY1</accession>
<evidence type="ECO:0000256" key="3">
    <source>
        <dbReference type="SAM" id="MobiDB-lite"/>
    </source>
</evidence>
<proteinExistence type="predicted"/>
<keyword evidence="2" id="KW-0732">Signal</keyword>
<evidence type="ECO:0000256" key="2">
    <source>
        <dbReference type="ARBA" id="ARBA00022729"/>
    </source>
</evidence>
<dbReference type="RefSeq" id="WP_076599957.1">
    <property type="nucleotide sequence ID" value="NZ_CP046976.1"/>
</dbReference>
<dbReference type="PANTHER" id="PTHR30532">
    <property type="entry name" value="IRON III DICITRATE-BINDING PERIPLASMIC PROTEIN"/>
    <property type="match status" value="1"/>
</dbReference>
<evidence type="ECO:0000313" key="4">
    <source>
        <dbReference type="EMBL" id="SIS58768.1"/>
    </source>
</evidence>
<keyword evidence="1" id="KW-0813">Transport</keyword>
<evidence type="ECO:0000256" key="1">
    <source>
        <dbReference type="ARBA" id="ARBA00022448"/>
    </source>
</evidence>
<feature type="compositionally biased region" description="Polar residues" evidence="3">
    <location>
        <begin position="22"/>
        <end position="33"/>
    </location>
</feature>
<feature type="region of interest" description="Disordered" evidence="3">
    <location>
        <begin position="16"/>
        <end position="43"/>
    </location>
</feature>
<dbReference type="PANTHER" id="PTHR30532:SF1">
    <property type="entry name" value="IRON(3+)-HYDROXAMATE-BINDING PROTEIN FHUD"/>
    <property type="match status" value="1"/>
</dbReference>
<dbReference type="Gene3D" id="3.40.50.1980">
    <property type="entry name" value="Nitrogenase molybdenum iron protein domain"/>
    <property type="match status" value="2"/>
</dbReference>
<reference evidence="5" key="1">
    <citation type="submission" date="2017-01" db="EMBL/GenBank/DDBJ databases">
        <authorList>
            <person name="Varghese N."/>
            <person name="Submissions S."/>
        </authorList>
    </citation>
    <scope>NUCLEOTIDE SEQUENCE [LARGE SCALE GENOMIC DNA]</scope>
    <source>
        <strain evidence="5">DSM 44531</strain>
    </source>
</reference>
<dbReference type="GO" id="GO:0030288">
    <property type="term" value="C:outer membrane-bounded periplasmic space"/>
    <property type="evidence" value="ECO:0007669"/>
    <property type="project" value="TreeGrafter"/>
</dbReference>
<evidence type="ECO:0000313" key="5">
    <source>
        <dbReference type="Proteomes" id="UP000186292"/>
    </source>
</evidence>
<dbReference type="EMBL" id="FTOF01000016">
    <property type="protein sequence ID" value="SIS58768.1"/>
    <property type="molecule type" value="Genomic_DNA"/>
</dbReference>
<dbReference type="OrthoDB" id="63946at2"/>